<dbReference type="AlphaFoldDB" id="A0A2Z4Y5G8"/>
<comment type="catalytic activity">
    <reaction evidence="1 7 8">
        <text>adenosine 5'-phosphosulfate + ATP = 3'-phosphoadenylyl sulfate + ADP + H(+)</text>
        <dbReference type="Rhea" id="RHEA:24152"/>
        <dbReference type="ChEBI" id="CHEBI:15378"/>
        <dbReference type="ChEBI" id="CHEBI:30616"/>
        <dbReference type="ChEBI" id="CHEBI:58243"/>
        <dbReference type="ChEBI" id="CHEBI:58339"/>
        <dbReference type="ChEBI" id="CHEBI:456216"/>
        <dbReference type="EC" id="2.7.1.25"/>
    </reaction>
</comment>
<gene>
    <name evidence="7" type="primary">cysC</name>
    <name evidence="10" type="ORF">BRCON_1694</name>
</gene>
<dbReference type="NCBIfam" id="TIGR00455">
    <property type="entry name" value="apsK"/>
    <property type="match status" value="1"/>
</dbReference>
<dbReference type="Pfam" id="PF01583">
    <property type="entry name" value="APS_kinase"/>
    <property type="match status" value="1"/>
</dbReference>
<dbReference type="GO" id="GO:0019379">
    <property type="term" value="P:sulfate assimilation, phosphoadenylyl sulfate reduction by phosphoadenylyl-sulfate reductase (thioredoxin)"/>
    <property type="evidence" value="ECO:0007669"/>
    <property type="project" value="TreeGrafter"/>
</dbReference>
<dbReference type="PANTHER" id="PTHR42700">
    <property type="entry name" value="SULFATE ADENYLYLTRANSFERASE"/>
    <property type="match status" value="1"/>
</dbReference>
<keyword evidence="3 7" id="KW-0808">Transferase</keyword>
<evidence type="ECO:0000256" key="8">
    <source>
        <dbReference type="RuleBase" id="RU004347"/>
    </source>
</evidence>
<sequence>MALTRQKPCCVWLTGLSACGKSTIAMALEQVLIQQGHVAYVLDGDNIRHGLNKNLGFSPEDRAENIRRIGEVAKLFVDAGLIVITSFISPYREDRDRVRQLLAPGEFIEVFVDAPIEVCASRDPKGLYEKAMRGEIKGFTGVSPDAPYEPPLAPELHLRTDQMSVEECVAAIMDYLETHGHFQVAAGPPPTAVA</sequence>
<name>A0A2Z4Y5G8_SUMC1</name>
<dbReference type="KEGG" id="schv:BRCON_1694"/>
<feature type="binding site" evidence="7">
    <location>
        <begin position="15"/>
        <end position="22"/>
    </location>
    <ligand>
        <name>ATP</name>
        <dbReference type="ChEBI" id="CHEBI:30616"/>
    </ligand>
</feature>
<reference evidence="10 11" key="1">
    <citation type="submission" date="2018-05" db="EMBL/GenBank/DDBJ databases">
        <title>A metagenomic window into the 2 km-deep terrestrial subsurface aquifer revealed taxonomically and functionally diverse microbial community comprising novel uncultured bacterial lineages.</title>
        <authorList>
            <person name="Kadnikov V.V."/>
            <person name="Mardanov A.V."/>
            <person name="Beletsky A.V."/>
            <person name="Banks D."/>
            <person name="Pimenov N.V."/>
            <person name="Frank Y.A."/>
            <person name="Karnachuk O.V."/>
            <person name="Ravin N.V."/>
        </authorList>
    </citation>
    <scope>NUCLEOTIDE SEQUENCE [LARGE SCALE GENOMIC DNA]</scope>
    <source>
        <strain evidence="10">BY</strain>
    </source>
</reference>
<keyword evidence="4 7" id="KW-0547">Nucleotide-binding</keyword>
<dbReference type="Gene3D" id="3.40.50.300">
    <property type="entry name" value="P-loop containing nucleotide triphosphate hydrolases"/>
    <property type="match status" value="1"/>
</dbReference>
<dbReference type="HAMAP" id="MF_00065">
    <property type="entry name" value="Adenylyl_sulf_kinase"/>
    <property type="match status" value="1"/>
</dbReference>
<dbReference type="SUPFAM" id="SSF52540">
    <property type="entry name" value="P-loop containing nucleoside triphosphate hydrolases"/>
    <property type="match status" value="1"/>
</dbReference>
<evidence type="ECO:0000256" key="7">
    <source>
        <dbReference type="HAMAP-Rule" id="MF_00065"/>
    </source>
</evidence>
<evidence type="ECO:0000259" key="9">
    <source>
        <dbReference type="Pfam" id="PF01583"/>
    </source>
</evidence>
<dbReference type="UniPathway" id="UPA00140">
    <property type="reaction ID" value="UER00205"/>
</dbReference>
<dbReference type="CDD" id="cd02027">
    <property type="entry name" value="APSK"/>
    <property type="match status" value="1"/>
</dbReference>
<evidence type="ECO:0000256" key="4">
    <source>
        <dbReference type="ARBA" id="ARBA00022741"/>
    </source>
</evidence>
<evidence type="ECO:0000313" key="10">
    <source>
        <dbReference type="EMBL" id="AXA36471.1"/>
    </source>
</evidence>
<evidence type="ECO:0000256" key="5">
    <source>
        <dbReference type="ARBA" id="ARBA00022777"/>
    </source>
</evidence>
<dbReference type="InterPro" id="IPR050512">
    <property type="entry name" value="Sulf_AdTrans/APS_kinase"/>
</dbReference>
<dbReference type="InterPro" id="IPR059117">
    <property type="entry name" value="APS_kinase_dom"/>
</dbReference>
<evidence type="ECO:0000256" key="1">
    <source>
        <dbReference type="ARBA" id="ARBA00001823"/>
    </source>
</evidence>
<dbReference type="PROSITE" id="PS51257">
    <property type="entry name" value="PROKAR_LIPOPROTEIN"/>
    <property type="match status" value="1"/>
</dbReference>
<evidence type="ECO:0000256" key="6">
    <source>
        <dbReference type="ARBA" id="ARBA00022840"/>
    </source>
</evidence>
<proteinExistence type="inferred from homology"/>
<dbReference type="InterPro" id="IPR027417">
    <property type="entry name" value="P-loop_NTPase"/>
</dbReference>
<organism evidence="10 11">
    <name type="scientific">Sumerlaea chitinivorans</name>
    <dbReference type="NCBI Taxonomy" id="2250252"/>
    <lineage>
        <taxon>Bacteria</taxon>
        <taxon>Candidatus Sumerlaeota</taxon>
        <taxon>Candidatus Sumerlaeia</taxon>
        <taxon>Candidatus Sumerlaeales</taxon>
        <taxon>Candidatus Sumerlaeaceae</taxon>
        <taxon>Candidatus Sumerlaea</taxon>
    </lineage>
</organism>
<dbReference type="GO" id="GO:0010134">
    <property type="term" value="P:sulfate assimilation via adenylyl sulfate reduction"/>
    <property type="evidence" value="ECO:0007669"/>
    <property type="project" value="TreeGrafter"/>
</dbReference>
<dbReference type="GO" id="GO:0005737">
    <property type="term" value="C:cytoplasm"/>
    <property type="evidence" value="ECO:0007669"/>
    <property type="project" value="TreeGrafter"/>
</dbReference>
<feature type="domain" description="APS kinase" evidence="9">
    <location>
        <begin position="7"/>
        <end position="158"/>
    </location>
</feature>
<dbReference type="GO" id="GO:0070814">
    <property type="term" value="P:hydrogen sulfide biosynthetic process"/>
    <property type="evidence" value="ECO:0007669"/>
    <property type="project" value="UniProtKB-UniRule"/>
</dbReference>
<keyword evidence="6 7" id="KW-0067">ATP-binding</keyword>
<feature type="active site" description="Phosphoserine intermediate" evidence="7">
    <location>
        <position position="89"/>
    </location>
</feature>
<dbReference type="EMBL" id="CP030759">
    <property type="protein sequence ID" value="AXA36471.1"/>
    <property type="molecule type" value="Genomic_DNA"/>
</dbReference>
<accession>A0A2Z4Y5G8</accession>
<evidence type="ECO:0000256" key="2">
    <source>
        <dbReference type="ARBA" id="ARBA00012121"/>
    </source>
</evidence>
<dbReference type="EC" id="2.7.1.25" evidence="2 7"/>
<dbReference type="NCBIfam" id="NF003013">
    <property type="entry name" value="PRK03846.1"/>
    <property type="match status" value="1"/>
</dbReference>
<keyword evidence="7" id="KW-0597">Phosphoprotein</keyword>
<evidence type="ECO:0000313" key="11">
    <source>
        <dbReference type="Proteomes" id="UP000262583"/>
    </source>
</evidence>
<comment type="pathway">
    <text evidence="7 8">Sulfur metabolism; hydrogen sulfide biosynthesis; sulfite from sulfate: step 2/3.</text>
</comment>
<dbReference type="GO" id="GO:0005524">
    <property type="term" value="F:ATP binding"/>
    <property type="evidence" value="ECO:0007669"/>
    <property type="project" value="UniProtKB-UniRule"/>
</dbReference>
<dbReference type="GO" id="GO:0004781">
    <property type="term" value="F:sulfate adenylyltransferase (ATP) activity"/>
    <property type="evidence" value="ECO:0007669"/>
    <property type="project" value="TreeGrafter"/>
</dbReference>
<protein>
    <recommendedName>
        <fullName evidence="2 7">Adenylyl-sulfate kinase</fullName>
        <ecNumber evidence="2 7">2.7.1.25</ecNumber>
    </recommendedName>
    <alternativeName>
        <fullName evidence="7">APS kinase</fullName>
    </alternativeName>
    <alternativeName>
        <fullName evidence="7">ATP adenosine-5'-phosphosulfate 3'-phosphotransferase</fullName>
    </alternativeName>
    <alternativeName>
        <fullName evidence="7">Adenosine-5'-phosphosulfate kinase</fullName>
    </alternativeName>
</protein>
<dbReference type="FunFam" id="3.40.50.300:FF:000212">
    <property type="entry name" value="Adenylyl-sulfate kinase"/>
    <property type="match status" value="1"/>
</dbReference>
<comment type="similarity">
    <text evidence="7 8">Belongs to the APS kinase family.</text>
</comment>
<comment type="function">
    <text evidence="7 8">Catalyzes the synthesis of activated sulfate.</text>
</comment>
<dbReference type="GO" id="GO:0004020">
    <property type="term" value="F:adenylylsulfate kinase activity"/>
    <property type="evidence" value="ECO:0007669"/>
    <property type="project" value="UniProtKB-UniRule"/>
</dbReference>
<dbReference type="InterPro" id="IPR002891">
    <property type="entry name" value="APS"/>
</dbReference>
<dbReference type="PANTHER" id="PTHR42700:SF3">
    <property type="entry name" value="BIFUNCTIONAL SAT_APS KINASE-RELATED"/>
    <property type="match status" value="1"/>
</dbReference>
<evidence type="ECO:0000256" key="3">
    <source>
        <dbReference type="ARBA" id="ARBA00022679"/>
    </source>
</evidence>
<keyword evidence="5 7" id="KW-0418">Kinase</keyword>
<dbReference type="Proteomes" id="UP000262583">
    <property type="component" value="Chromosome"/>
</dbReference>